<feature type="transmembrane region" description="Helical" evidence="1">
    <location>
        <begin position="24"/>
        <end position="45"/>
    </location>
</feature>
<organism evidence="3">
    <name type="scientific">Desulfomonile tiedjei</name>
    <dbReference type="NCBI Taxonomy" id="2358"/>
    <lineage>
        <taxon>Bacteria</taxon>
        <taxon>Pseudomonadati</taxon>
        <taxon>Thermodesulfobacteriota</taxon>
        <taxon>Desulfomonilia</taxon>
        <taxon>Desulfomonilales</taxon>
        <taxon>Desulfomonilaceae</taxon>
        <taxon>Desulfomonile</taxon>
    </lineage>
</organism>
<name>A0A7C4ASK1_9BACT</name>
<keyword evidence="1" id="KW-0472">Membrane</keyword>
<dbReference type="PANTHER" id="PTHR40547:SF1">
    <property type="entry name" value="SLL0298 PROTEIN"/>
    <property type="match status" value="1"/>
</dbReference>
<feature type="domain" description="DUF2062" evidence="2">
    <location>
        <begin position="2"/>
        <end position="156"/>
    </location>
</feature>
<dbReference type="AlphaFoldDB" id="A0A7C4ASK1"/>
<feature type="transmembrane region" description="Helical" evidence="1">
    <location>
        <begin position="123"/>
        <end position="148"/>
    </location>
</feature>
<dbReference type="PANTHER" id="PTHR40547">
    <property type="entry name" value="SLL0298 PROTEIN"/>
    <property type="match status" value="1"/>
</dbReference>
<evidence type="ECO:0000256" key="1">
    <source>
        <dbReference type="SAM" id="Phobius"/>
    </source>
</evidence>
<keyword evidence="1" id="KW-1133">Transmembrane helix</keyword>
<protein>
    <submittedName>
        <fullName evidence="3">DUF2062 domain-containing protein</fullName>
    </submittedName>
</protein>
<dbReference type="InterPro" id="IPR018639">
    <property type="entry name" value="DUF2062"/>
</dbReference>
<sequence>MLRKYFLDPLVSSNAPPWYDARGIAIGLFIGFSVPIGLQMIVLGLARALFPFNAVIAFAFTWVNNPLTVAPMYYGYYYLGSVILNKPPALSAADFKGLLDPILKTDFFWQTARQFAYLGWDFLLRWTVAALIVGVAVGCAGYWIGFYIQKEHCRRKAVALGMTYEKLLSDLNQGLNNRDSKRAGPG</sequence>
<keyword evidence="1" id="KW-0812">Transmembrane</keyword>
<dbReference type="EMBL" id="DTGT01000286">
    <property type="protein sequence ID" value="HGH61440.1"/>
    <property type="molecule type" value="Genomic_DNA"/>
</dbReference>
<comment type="caution">
    <text evidence="3">The sequence shown here is derived from an EMBL/GenBank/DDBJ whole genome shotgun (WGS) entry which is preliminary data.</text>
</comment>
<proteinExistence type="predicted"/>
<feature type="transmembrane region" description="Helical" evidence="1">
    <location>
        <begin position="52"/>
        <end position="74"/>
    </location>
</feature>
<dbReference type="Pfam" id="PF09835">
    <property type="entry name" value="DUF2062"/>
    <property type="match status" value="1"/>
</dbReference>
<reference evidence="3" key="1">
    <citation type="journal article" date="2020" name="mSystems">
        <title>Genome- and Community-Level Interaction Insights into Carbon Utilization and Element Cycling Functions of Hydrothermarchaeota in Hydrothermal Sediment.</title>
        <authorList>
            <person name="Zhou Z."/>
            <person name="Liu Y."/>
            <person name="Xu W."/>
            <person name="Pan J."/>
            <person name="Luo Z.H."/>
            <person name="Li M."/>
        </authorList>
    </citation>
    <scope>NUCLEOTIDE SEQUENCE [LARGE SCALE GENOMIC DNA]</scope>
    <source>
        <strain evidence="3">SpSt-769</strain>
    </source>
</reference>
<accession>A0A7C4ASK1</accession>
<evidence type="ECO:0000313" key="3">
    <source>
        <dbReference type="EMBL" id="HGH61440.1"/>
    </source>
</evidence>
<evidence type="ECO:0000259" key="2">
    <source>
        <dbReference type="Pfam" id="PF09835"/>
    </source>
</evidence>
<gene>
    <name evidence="3" type="ORF">ENV54_09105</name>
</gene>